<evidence type="ECO:0000313" key="1">
    <source>
        <dbReference type="EMBL" id="MCP1374575.1"/>
    </source>
</evidence>
<protein>
    <submittedName>
        <fullName evidence="1">Uncharacterized protein</fullName>
    </submittedName>
</protein>
<dbReference type="InterPro" id="IPR051057">
    <property type="entry name" value="PI-PLC_domain"/>
</dbReference>
<comment type="caution">
    <text evidence="1">The sequence shown here is derived from an EMBL/GenBank/DDBJ whole genome shotgun (WGS) entry which is preliminary data.</text>
</comment>
<accession>A0ABT1FB26</accession>
<dbReference type="CDD" id="cd08557">
    <property type="entry name" value="PI-PLCc_bacteria_like"/>
    <property type="match status" value="1"/>
</dbReference>
<organism evidence="1 2">
    <name type="scientific">Dyella lutea</name>
    <dbReference type="NCBI Taxonomy" id="2950441"/>
    <lineage>
        <taxon>Bacteria</taxon>
        <taxon>Pseudomonadati</taxon>
        <taxon>Pseudomonadota</taxon>
        <taxon>Gammaproteobacteria</taxon>
        <taxon>Lysobacterales</taxon>
        <taxon>Rhodanobacteraceae</taxon>
        <taxon>Dyella</taxon>
    </lineage>
</organism>
<reference evidence="1 2" key="1">
    <citation type="submission" date="2022-06" db="EMBL/GenBank/DDBJ databases">
        <title>Dyella sp. Sa strain:Sa Genome sequencing.</title>
        <authorList>
            <person name="Park S."/>
        </authorList>
    </citation>
    <scope>NUCLEOTIDE SEQUENCE [LARGE SCALE GENOMIC DNA]</scope>
    <source>
        <strain evidence="1 2">Sa</strain>
    </source>
</reference>
<keyword evidence="2" id="KW-1185">Reference proteome</keyword>
<proteinExistence type="predicted"/>
<dbReference type="SUPFAM" id="SSF51695">
    <property type="entry name" value="PLC-like phosphodiesterases"/>
    <property type="match status" value="1"/>
</dbReference>
<dbReference type="RefSeq" id="WP_253566333.1">
    <property type="nucleotide sequence ID" value="NZ_JAMZEK010000002.1"/>
</dbReference>
<dbReference type="Gene3D" id="3.20.20.190">
    <property type="entry name" value="Phosphatidylinositol (PI) phosphodiesterase"/>
    <property type="match status" value="1"/>
</dbReference>
<gene>
    <name evidence="1" type="ORF">NC595_10920</name>
</gene>
<dbReference type="EMBL" id="JAMZEK010000002">
    <property type="protein sequence ID" value="MCP1374575.1"/>
    <property type="molecule type" value="Genomic_DNA"/>
</dbReference>
<dbReference type="PANTHER" id="PTHR13593:SF113">
    <property type="entry name" value="SI:DKEY-266F7.9"/>
    <property type="match status" value="1"/>
</dbReference>
<dbReference type="Proteomes" id="UP001204615">
    <property type="component" value="Unassembled WGS sequence"/>
</dbReference>
<sequence>MHVGRAIRMPAADANHGVIAVIEYYDLGPDKKLNEIVMAGSHDAGITGGGSNVQTQDRDIYEQAKAGVRIFDLRIALATTGGTHDGAKLAELKAFHADKKLVSNKTTTRHVGSLGTTQQVERSKLRGGAFGMNLSNMLSQAKRFVDENPNEFLLLKFDKSTNWLLIAEACVNYLGSALYTGGGNLNTKTLRDLRGKVVPLFVESGMQALRSANVNGPGIGILGIKNMKDDKGGYNDRYEGIQYYGKGGTNPFSPFRKTKQNVSKQSDLMKKGGQGNPAVMGMMYWTSTGLFESIKDRNDGMWAQPNVDKLKRMWSQGLEQAIQDRAGKYAQINGFGGGQRLKAFLPNFVMIDFADPTKCGEIFELNTTPVTVMVDAFGLGQHRIRQA</sequence>
<name>A0ABT1FB26_9GAMM</name>
<dbReference type="PANTHER" id="PTHR13593">
    <property type="match status" value="1"/>
</dbReference>
<evidence type="ECO:0000313" key="2">
    <source>
        <dbReference type="Proteomes" id="UP001204615"/>
    </source>
</evidence>
<dbReference type="InterPro" id="IPR017946">
    <property type="entry name" value="PLC-like_Pdiesterase_TIM-brl"/>
</dbReference>